<organism evidence="1 2">
    <name type="scientific">Methylocaldum szegediense</name>
    <dbReference type="NCBI Taxonomy" id="73780"/>
    <lineage>
        <taxon>Bacteria</taxon>
        <taxon>Pseudomonadati</taxon>
        <taxon>Pseudomonadota</taxon>
        <taxon>Gammaproteobacteria</taxon>
        <taxon>Methylococcales</taxon>
        <taxon>Methylococcaceae</taxon>
        <taxon>Methylocaldum</taxon>
    </lineage>
</organism>
<name>A0ABN8WYK4_9GAMM</name>
<reference evidence="1 2" key="1">
    <citation type="submission" date="2023-03" db="EMBL/GenBank/DDBJ databases">
        <authorList>
            <person name="Pearce D."/>
        </authorList>
    </citation>
    <scope>NUCLEOTIDE SEQUENCE [LARGE SCALE GENOMIC DNA]</scope>
    <source>
        <strain evidence="1">Msz</strain>
    </source>
</reference>
<sequence>MGYPSNRSKRGLFGQINKAIENYVEIPFFQKALNRGVGIRDKYRDQGGDIGNSSEKFDCQDRFHIT</sequence>
<evidence type="ECO:0000313" key="2">
    <source>
        <dbReference type="Proteomes" id="UP001162030"/>
    </source>
</evidence>
<proteinExistence type="predicted"/>
<keyword evidence="2" id="KW-1185">Reference proteome</keyword>
<accession>A0ABN8WYK4</accession>
<evidence type="ECO:0000313" key="1">
    <source>
        <dbReference type="EMBL" id="CAI8750483.1"/>
    </source>
</evidence>
<dbReference type="EMBL" id="OX458333">
    <property type="protein sequence ID" value="CAI8750483.1"/>
    <property type="molecule type" value="Genomic_DNA"/>
</dbReference>
<protein>
    <submittedName>
        <fullName evidence="1">Uncharacterized protein</fullName>
    </submittedName>
</protein>
<gene>
    <name evidence="1" type="ORF">MSZNOR_0637</name>
</gene>
<dbReference type="Proteomes" id="UP001162030">
    <property type="component" value="Chromosome"/>
</dbReference>